<feature type="domain" description="Polysaccharide chain length determinant N-terminal" evidence="13">
    <location>
        <begin position="4"/>
        <end position="92"/>
    </location>
</feature>
<dbReference type="RefSeq" id="WP_057151889.1">
    <property type="nucleotide sequence ID" value="NZ_AYZM01000087.1"/>
</dbReference>
<evidence type="ECO:0000256" key="3">
    <source>
        <dbReference type="ARBA" id="ARBA00006683"/>
    </source>
</evidence>
<comment type="pathway">
    <text evidence="2">Capsule biogenesis; capsule polysaccharide biosynthesis.</text>
</comment>
<dbReference type="Pfam" id="PF13807">
    <property type="entry name" value="GNVR"/>
    <property type="match status" value="1"/>
</dbReference>
<keyword evidence="6 12" id="KW-0812">Transmembrane</keyword>
<accession>A0A0R2F5W3</accession>
<evidence type="ECO:0000256" key="9">
    <source>
        <dbReference type="ARBA" id="ARBA00023136"/>
    </source>
</evidence>
<evidence type="ECO:0000256" key="7">
    <source>
        <dbReference type="ARBA" id="ARBA00022903"/>
    </source>
</evidence>
<comment type="similarity">
    <text evidence="3">Belongs to the CpsC/CapA family.</text>
</comment>
<dbReference type="InterPro" id="IPR003856">
    <property type="entry name" value="LPS_length_determ_N"/>
</dbReference>
<evidence type="ECO:0000256" key="4">
    <source>
        <dbReference type="ARBA" id="ARBA00020739"/>
    </source>
</evidence>
<keyword evidence="5" id="KW-1003">Cell membrane</keyword>
<gene>
    <name evidence="15" type="ORF">FD14_GL000561</name>
</gene>
<evidence type="ECO:0000259" key="14">
    <source>
        <dbReference type="Pfam" id="PF13807"/>
    </source>
</evidence>
<dbReference type="Proteomes" id="UP000051442">
    <property type="component" value="Unassembled WGS sequence"/>
</dbReference>
<protein>
    <recommendedName>
        <fullName evidence="4">Capsular polysaccharide biosynthesis protein CpsC</fullName>
    </recommendedName>
</protein>
<dbReference type="PANTHER" id="PTHR32309">
    <property type="entry name" value="TYROSINE-PROTEIN KINASE"/>
    <property type="match status" value="1"/>
</dbReference>
<evidence type="ECO:0000313" key="15">
    <source>
        <dbReference type="EMBL" id="KRN23810.1"/>
    </source>
</evidence>
<dbReference type="AlphaFoldDB" id="A0A0R2F5W3"/>
<dbReference type="EMBL" id="AYZM01000087">
    <property type="protein sequence ID" value="KRN23810.1"/>
    <property type="molecule type" value="Genomic_DNA"/>
</dbReference>
<evidence type="ECO:0000256" key="6">
    <source>
        <dbReference type="ARBA" id="ARBA00022692"/>
    </source>
</evidence>
<keyword evidence="7" id="KW-0972">Capsule biogenesis/degradation</keyword>
<feature type="domain" description="Tyrosine-protein kinase G-rich" evidence="14">
    <location>
        <begin position="182"/>
        <end position="234"/>
    </location>
</feature>
<feature type="transmembrane region" description="Helical" evidence="12">
    <location>
        <begin position="213"/>
        <end position="232"/>
    </location>
</feature>
<feature type="transmembrane region" description="Helical" evidence="12">
    <location>
        <begin position="17"/>
        <end position="35"/>
    </location>
</feature>
<keyword evidence="9 12" id="KW-0472">Membrane</keyword>
<evidence type="ECO:0000256" key="8">
    <source>
        <dbReference type="ARBA" id="ARBA00022989"/>
    </source>
</evidence>
<evidence type="ECO:0000256" key="11">
    <source>
        <dbReference type="ARBA" id="ARBA00045736"/>
    </source>
</evidence>
<evidence type="ECO:0000256" key="5">
    <source>
        <dbReference type="ARBA" id="ARBA00022475"/>
    </source>
</evidence>
<dbReference type="STRING" id="1423804.FD14_GL000561"/>
<organism evidence="15 16">
    <name type="scientific">Secundilactobacillus similis DSM 23365 = JCM 2765</name>
    <dbReference type="NCBI Taxonomy" id="1423804"/>
    <lineage>
        <taxon>Bacteria</taxon>
        <taxon>Bacillati</taxon>
        <taxon>Bacillota</taxon>
        <taxon>Bacilli</taxon>
        <taxon>Lactobacillales</taxon>
        <taxon>Lactobacillaceae</taxon>
        <taxon>Secundilactobacillus</taxon>
    </lineage>
</organism>
<comment type="subcellular location">
    <subcellularLocation>
        <location evidence="1">Cell membrane</location>
        <topology evidence="1">Multi-pass membrane protein</topology>
    </subcellularLocation>
</comment>
<dbReference type="PATRIC" id="fig|1423804.4.peg.606"/>
<dbReference type="GO" id="GO:0000271">
    <property type="term" value="P:polysaccharide biosynthetic process"/>
    <property type="evidence" value="ECO:0007669"/>
    <property type="project" value="UniProtKB-KW"/>
</dbReference>
<comment type="function">
    <text evidence="11">Required for CpsD phosphorylation. Involved in the regulation of capsular polysaccharide biosynthesis. May be part of a complex that directs the coordinated polymerization and export to the cell surface of the capsular polysaccharide.</text>
</comment>
<evidence type="ECO:0000256" key="2">
    <source>
        <dbReference type="ARBA" id="ARBA00005132"/>
    </source>
</evidence>
<evidence type="ECO:0000256" key="1">
    <source>
        <dbReference type="ARBA" id="ARBA00004651"/>
    </source>
</evidence>
<name>A0A0R2F5W3_9LACO</name>
<dbReference type="InterPro" id="IPR032807">
    <property type="entry name" value="GNVR"/>
</dbReference>
<reference evidence="15 16" key="1">
    <citation type="journal article" date="2015" name="Genome Announc.">
        <title>Expanding the biotechnology potential of lactobacilli through comparative genomics of 213 strains and associated genera.</title>
        <authorList>
            <person name="Sun Z."/>
            <person name="Harris H.M."/>
            <person name="McCann A."/>
            <person name="Guo C."/>
            <person name="Argimon S."/>
            <person name="Zhang W."/>
            <person name="Yang X."/>
            <person name="Jeffery I.B."/>
            <person name="Cooney J.C."/>
            <person name="Kagawa T.F."/>
            <person name="Liu W."/>
            <person name="Song Y."/>
            <person name="Salvetti E."/>
            <person name="Wrobel A."/>
            <person name="Rasinkangas P."/>
            <person name="Parkhill J."/>
            <person name="Rea M.C."/>
            <person name="O'Sullivan O."/>
            <person name="Ritari J."/>
            <person name="Douillard F.P."/>
            <person name="Paul Ross R."/>
            <person name="Yang R."/>
            <person name="Briner A.E."/>
            <person name="Felis G.E."/>
            <person name="de Vos W.M."/>
            <person name="Barrangou R."/>
            <person name="Klaenhammer T.R."/>
            <person name="Caufield P.W."/>
            <person name="Cui Y."/>
            <person name="Zhang H."/>
            <person name="O'Toole P.W."/>
        </authorList>
    </citation>
    <scope>NUCLEOTIDE SEQUENCE [LARGE SCALE GENOMIC DNA]</scope>
    <source>
        <strain evidence="15 16">DSM 23365</strain>
    </source>
</reference>
<proteinExistence type="inferred from homology"/>
<evidence type="ECO:0000256" key="10">
    <source>
        <dbReference type="ARBA" id="ARBA00023169"/>
    </source>
</evidence>
<keyword evidence="10" id="KW-0270">Exopolysaccharide synthesis</keyword>
<evidence type="ECO:0000259" key="13">
    <source>
        <dbReference type="Pfam" id="PF02706"/>
    </source>
</evidence>
<dbReference type="InterPro" id="IPR050445">
    <property type="entry name" value="Bact_polysacc_biosynth/exp"/>
</dbReference>
<dbReference type="PANTHER" id="PTHR32309:SF13">
    <property type="entry name" value="FERRIC ENTEROBACTIN TRANSPORT PROTEIN FEPE"/>
    <property type="match status" value="1"/>
</dbReference>
<sequence length="285" mass="31220">MDSTLDLRQMFGILRKHIWFIIISTIGFAIIAFGISEFAMTPKYTATTQILVNQKKSADNGLAYQNQQADVQMISTYKDIITNQVILKQVQHNLANPEKVVRKATKAVYKTNPYTGKKRLVQAAKPAVIKTTGKAYDISVEDLQSSISVSNQQNSQVFALAVKSGSPEEAAAIANQVANVFKTKIKTMMSVNNVTIVSKAVPVDQKTSPKTKLIALIGLVIGALIGMGYAFIKELTDTTVKDDEFLTTLGLTNLGHIATIKMRSTKLAVKPSSKQSSNRNKRVRV</sequence>
<keyword evidence="8 12" id="KW-1133">Transmembrane helix</keyword>
<comment type="caution">
    <text evidence="15">The sequence shown here is derived from an EMBL/GenBank/DDBJ whole genome shotgun (WGS) entry which is preliminary data.</text>
</comment>
<dbReference type="Pfam" id="PF02706">
    <property type="entry name" value="Wzz"/>
    <property type="match status" value="1"/>
</dbReference>
<dbReference type="OrthoDB" id="2360475at2"/>
<evidence type="ECO:0000313" key="16">
    <source>
        <dbReference type="Proteomes" id="UP000051442"/>
    </source>
</evidence>
<dbReference type="GO" id="GO:0004713">
    <property type="term" value="F:protein tyrosine kinase activity"/>
    <property type="evidence" value="ECO:0007669"/>
    <property type="project" value="TreeGrafter"/>
</dbReference>
<dbReference type="GO" id="GO:0005886">
    <property type="term" value="C:plasma membrane"/>
    <property type="evidence" value="ECO:0007669"/>
    <property type="project" value="UniProtKB-SubCell"/>
</dbReference>
<evidence type="ECO:0000256" key="12">
    <source>
        <dbReference type="SAM" id="Phobius"/>
    </source>
</evidence>
<keyword evidence="16" id="KW-1185">Reference proteome</keyword>